<dbReference type="InterPro" id="IPR004360">
    <property type="entry name" value="Glyas_Fos-R_dOase_dom"/>
</dbReference>
<dbReference type="InterPro" id="IPR037523">
    <property type="entry name" value="VOC_core"/>
</dbReference>
<dbReference type="SUPFAM" id="SSF54593">
    <property type="entry name" value="Glyoxalase/Bleomycin resistance protein/Dihydroxybiphenyl dioxygenase"/>
    <property type="match status" value="1"/>
</dbReference>
<organism evidence="1 2">
    <name type="scientific">Rhizobium loti</name>
    <name type="common">Mesorhizobium loti</name>
    <dbReference type="NCBI Taxonomy" id="381"/>
    <lineage>
        <taxon>Bacteria</taxon>
        <taxon>Pseudomonadati</taxon>
        <taxon>Pseudomonadota</taxon>
        <taxon>Alphaproteobacteria</taxon>
        <taxon>Hyphomicrobiales</taxon>
        <taxon>Phyllobacteriaceae</taxon>
        <taxon>Mesorhizobium</taxon>
    </lineage>
</organism>
<protein>
    <submittedName>
        <fullName evidence="1">Glyoxalase</fullName>
    </submittedName>
</protein>
<gene>
    <name evidence="1" type="ORF">A8145_03785</name>
</gene>
<accession>A0A6M7UAS4</accession>
<dbReference type="CDD" id="cd07253">
    <property type="entry name" value="GLOD5"/>
    <property type="match status" value="1"/>
</dbReference>
<comment type="caution">
    <text evidence="1">The sequence shown here is derived from an EMBL/GenBank/DDBJ whole genome shotgun (WGS) entry which is preliminary data.</text>
</comment>
<proteinExistence type="predicted"/>
<dbReference type="PANTHER" id="PTHR21366:SF14">
    <property type="entry name" value="GLYOXALASE DOMAIN-CONTAINING PROTEIN 5"/>
    <property type="match status" value="1"/>
</dbReference>
<dbReference type="AlphaFoldDB" id="A0A6M7UAS4"/>
<dbReference type="Proteomes" id="UP000093737">
    <property type="component" value="Unassembled WGS sequence"/>
</dbReference>
<evidence type="ECO:0000313" key="2">
    <source>
        <dbReference type="Proteomes" id="UP000093737"/>
    </source>
</evidence>
<dbReference type="InterPro" id="IPR029068">
    <property type="entry name" value="Glyas_Bleomycin-R_OHBP_Dase"/>
</dbReference>
<evidence type="ECO:0000313" key="1">
    <source>
        <dbReference type="EMBL" id="OBQ73046.1"/>
    </source>
</evidence>
<reference evidence="1 2" key="1">
    <citation type="submission" date="2016-05" db="EMBL/GenBank/DDBJ databases">
        <authorList>
            <person name="Ramsay J.P."/>
        </authorList>
    </citation>
    <scope>NUCLEOTIDE SEQUENCE [LARGE SCALE GENOMIC DNA]</scope>
    <source>
        <strain evidence="1 2">NZP2042</strain>
    </source>
</reference>
<sequence length="133" mass="14581">MSEEEVEMIVGIDHFVLTVASLEATCAFYQRVLGFGRIDAPGRPTALAFGGQKINVHEISRTFEPKAKSPTPGSGDFCLITEQPLDEILARLEANGVVLELGPVERIGARGPMMSVYFRDPDGNLVEVSRYLR</sequence>
<dbReference type="Pfam" id="PF00903">
    <property type="entry name" value="Glyoxalase"/>
    <property type="match status" value="1"/>
</dbReference>
<dbReference type="PANTHER" id="PTHR21366">
    <property type="entry name" value="GLYOXALASE FAMILY PROTEIN"/>
    <property type="match status" value="1"/>
</dbReference>
<dbReference type="PROSITE" id="PS51819">
    <property type="entry name" value="VOC"/>
    <property type="match status" value="1"/>
</dbReference>
<name>A0A6M7UAS4_RHILI</name>
<dbReference type="EMBL" id="LYTK01000001">
    <property type="protein sequence ID" value="OBQ73046.1"/>
    <property type="molecule type" value="Genomic_DNA"/>
</dbReference>
<dbReference type="Gene3D" id="3.10.180.10">
    <property type="entry name" value="2,3-Dihydroxybiphenyl 1,2-Dioxygenase, domain 1"/>
    <property type="match status" value="1"/>
</dbReference>
<dbReference type="InterPro" id="IPR050383">
    <property type="entry name" value="GlyoxalaseI/FosfomycinResist"/>
</dbReference>